<dbReference type="SUPFAM" id="SSF52799">
    <property type="entry name" value="(Phosphotyrosine protein) phosphatases II"/>
    <property type="match status" value="1"/>
</dbReference>
<dbReference type="EMBL" id="CAJOBA010041677">
    <property type="protein sequence ID" value="CAF4118703.1"/>
    <property type="molecule type" value="Genomic_DNA"/>
</dbReference>
<dbReference type="EMBL" id="CAJNOK010020095">
    <property type="protein sequence ID" value="CAF1310966.1"/>
    <property type="molecule type" value="Genomic_DNA"/>
</dbReference>
<dbReference type="InterPro" id="IPR029021">
    <property type="entry name" value="Prot-tyrosine_phosphatase-like"/>
</dbReference>
<feature type="compositionally biased region" description="Polar residues" evidence="6">
    <location>
        <begin position="317"/>
        <end position="331"/>
    </location>
</feature>
<sequence>MSFSERYLARGGRLHFNEVLPHLFLGSVRDRQNILAMKKNKISHIVCVIDVPDIIVDKEGSYTILNVQAADSIEQNLSQHFEKCIEFIHAARLDGKDVLVHCQAGVSRSATIVLAYLMTIMDCDLDKAMQIVKGARGFIYPNYGFCEQLKKYQTYDVKKIRQNLEKKFGTLTTAEDIELCVANQNNYLKMIYDPVKKSDTSKRHIHNGTMPETEDAITDISEWVPSKPMSEYVEQQIVQDFMREGKKAPLKSRQDSIESKQKRKKTFRTSRISKVDDTRARKTKQNRNRINGAKKVEKFVQRHDDKQQYRVGRKSHNSSATEQMDVNQKSYSAFDKDSM</sequence>
<dbReference type="PROSITE" id="PS00383">
    <property type="entry name" value="TYR_PHOSPHATASE_1"/>
    <property type="match status" value="1"/>
</dbReference>
<protein>
    <recommendedName>
        <fullName evidence="12">Protein-tyrosine-phosphatase</fullName>
    </recommendedName>
</protein>
<dbReference type="Proteomes" id="UP000682733">
    <property type="component" value="Unassembled WGS sequence"/>
</dbReference>
<dbReference type="GO" id="GO:0007165">
    <property type="term" value="P:signal transduction"/>
    <property type="evidence" value="ECO:0007669"/>
    <property type="project" value="TreeGrafter"/>
</dbReference>
<keyword evidence="3" id="KW-0904">Protein phosphatase</keyword>
<dbReference type="Pfam" id="PF00782">
    <property type="entry name" value="DSPc"/>
    <property type="match status" value="1"/>
</dbReference>
<dbReference type="AlphaFoldDB" id="A0A8S2EZ87"/>
<name>A0A8S2EZ87_9BILA</name>
<comment type="caution">
    <text evidence="9">The sequence shown here is derived from an EMBL/GenBank/DDBJ whole genome shotgun (WGS) entry which is preliminary data.</text>
</comment>
<comment type="catalytic activity">
    <reaction evidence="5">
        <text>O-phospho-L-threonyl-[protein] + H2O = L-threonyl-[protein] + phosphate</text>
        <dbReference type="Rhea" id="RHEA:47004"/>
        <dbReference type="Rhea" id="RHEA-COMP:11060"/>
        <dbReference type="Rhea" id="RHEA-COMP:11605"/>
        <dbReference type="ChEBI" id="CHEBI:15377"/>
        <dbReference type="ChEBI" id="CHEBI:30013"/>
        <dbReference type="ChEBI" id="CHEBI:43474"/>
        <dbReference type="ChEBI" id="CHEBI:61977"/>
        <dbReference type="EC" id="3.1.3.16"/>
    </reaction>
</comment>
<evidence type="ECO:0000313" key="10">
    <source>
        <dbReference type="EMBL" id="CAF4118703.1"/>
    </source>
</evidence>
<dbReference type="CDD" id="cd14498">
    <property type="entry name" value="DSP"/>
    <property type="match status" value="1"/>
</dbReference>
<dbReference type="InterPro" id="IPR000387">
    <property type="entry name" value="Tyr_Pase_dom"/>
</dbReference>
<evidence type="ECO:0000256" key="5">
    <source>
        <dbReference type="ARBA" id="ARBA00048336"/>
    </source>
</evidence>
<feature type="domain" description="Tyrosine specific protein phosphatases" evidence="8">
    <location>
        <begin position="79"/>
        <end position="136"/>
    </location>
</feature>
<evidence type="ECO:0000313" key="9">
    <source>
        <dbReference type="EMBL" id="CAF1310966.1"/>
    </source>
</evidence>
<dbReference type="Gene3D" id="3.90.190.10">
    <property type="entry name" value="Protein tyrosine phosphatase superfamily"/>
    <property type="match status" value="1"/>
</dbReference>
<dbReference type="PROSITE" id="PS50054">
    <property type="entry name" value="TYR_PHOSPHATASE_DUAL"/>
    <property type="match status" value="1"/>
</dbReference>
<evidence type="ECO:0000256" key="4">
    <source>
        <dbReference type="ARBA" id="ARBA00047761"/>
    </source>
</evidence>
<dbReference type="PANTHER" id="PTHR45948:SF2">
    <property type="entry name" value="DUAL SPECIFICITY PROTEIN PHOSPHATASE"/>
    <property type="match status" value="1"/>
</dbReference>
<dbReference type="Proteomes" id="UP000677228">
    <property type="component" value="Unassembled WGS sequence"/>
</dbReference>
<feature type="region of interest" description="Disordered" evidence="6">
    <location>
        <begin position="246"/>
        <end position="339"/>
    </location>
</feature>
<evidence type="ECO:0000259" key="8">
    <source>
        <dbReference type="PROSITE" id="PS50056"/>
    </source>
</evidence>
<feature type="compositionally biased region" description="Basic and acidic residues" evidence="6">
    <location>
        <begin position="246"/>
        <end position="260"/>
    </location>
</feature>
<evidence type="ECO:0000313" key="11">
    <source>
        <dbReference type="Proteomes" id="UP000677228"/>
    </source>
</evidence>
<dbReference type="GO" id="GO:0004722">
    <property type="term" value="F:protein serine/threonine phosphatase activity"/>
    <property type="evidence" value="ECO:0007669"/>
    <property type="project" value="UniProtKB-EC"/>
</dbReference>
<proteinExistence type="inferred from homology"/>
<dbReference type="GO" id="GO:0005829">
    <property type="term" value="C:cytosol"/>
    <property type="evidence" value="ECO:0007669"/>
    <property type="project" value="TreeGrafter"/>
</dbReference>
<evidence type="ECO:0000256" key="3">
    <source>
        <dbReference type="ARBA" id="ARBA00022912"/>
    </source>
</evidence>
<dbReference type="PANTHER" id="PTHR45948">
    <property type="entry name" value="DUAL SPECIFICITY PROTEIN PHOSPHATASE DDB_G0269404-RELATED"/>
    <property type="match status" value="1"/>
</dbReference>
<dbReference type="PROSITE" id="PS50056">
    <property type="entry name" value="TYR_PHOSPHATASE_2"/>
    <property type="match status" value="1"/>
</dbReference>
<dbReference type="SMART" id="SM00195">
    <property type="entry name" value="DSPc"/>
    <property type="match status" value="1"/>
</dbReference>
<dbReference type="InterPro" id="IPR020422">
    <property type="entry name" value="TYR_PHOSPHATASE_DUAL_dom"/>
</dbReference>
<evidence type="ECO:0000256" key="2">
    <source>
        <dbReference type="ARBA" id="ARBA00022801"/>
    </source>
</evidence>
<comment type="similarity">
    <text evidence="1">Belongs to the protein-tyrosine phosphatase family. Non-receptor class dual specificity subfamily.</text>
</comment>
<evidence type="ECO:0000256" key="6">
    <source>
        <dbReference type="SAM" id="MobiDB-lite"/>
    </source>
</evidence>
<dbReference type="GO" id="GO:0004725">
    <property type="term" value="F:protein tyrosine phosphatase activity"/>
    <property type="evidence" value="ECO:0007669"/>
    <property type="project" value="TreeGrafter"/>
</dbReference>
<evidence type="ECO:0008006" key="12">
    <source>
        <dbReference type="Google" id="ProtNLM"/>
    </source>
</evidence>
<feature type="compositionally biased region" description="Basic and acidic residues" evidence="6">
    <location>
        <begin position="294"/>
        <end position="308"/>
    </location>
</feature>
<organism evidence="9 11">
    <name type="scientific">Didymodactylos carnosus</name>
    <dbReference type="NCBI Taxonomy" id="1234261"/>
    <lineage>
        <taxon>Eukaryota</taxon>
        <taxon>Metazoa</taxon>
        <taxon>Spiralia</taxon>
        <taxon>Gnathifera</taxon>
        <taxon>Rotifera</taxon>
        <taxon>Eurotatoria</taxon>
        <taxon>Bdelloidea</taxon>
        <taxon>Philodinida</taxon>
        <taxon>Philodinidae</taxon>
        <taxon>Didymodactylos</taxon>
    </lineage>
</organism>
<feature type="domain" description="Tyrosine-protein phosphatase" evidence="7">
    <location>
        <begin position="15"/>
        <end position="158"/>
    </location>
</feature>
<gene>
    <name evidence="9" type="ORF">OVA965_LOCUS28979</name>
    <name evidence="10" type="ORF">TMI583_LOCUS29738</name>
</gene>
<comment type="catalytic activity">
    <reaction evidence="4">
        <text>O-phospho-L-seryl-[protein] + H2O = L-seryl-[protein] + phosphate</text>
        <dbReference type="Rhea" id="RHEA:20629"/>
        <dbReference type="Rhea" id="RHEA-COMP:9863"/>
        <dbReference type="Rhea" id="RHEA-COMP:11604"/>
        <dbReference type="ChEBI" id="CHEBI:15377"/>
        <dbReference type="ChEBI" id="CHEBI:29999"/>
        <dbReference type="ChEBI" id="CHEBI:43474"/>
        <dbReference type="ChEBI" id="CHEBI:83421"/>
        <dbReference type="EC" id="3.1.3.16"/>
    </reaction>
</comment>
<dbReference type="InterPro" id="IPR016130">
    <property type="entry name" value="Tyr_Pase_AS"/>
</dbReference>
<evidence type="ECO:0000256" key="1">
    <source>
        <dbReference type="ARBA" id="ARBA00008601"/>
    </source>
</evidence>
<reference evidence="9" key="1">
    <citation type="submission" date="2021-02" db="EMBL/GenBank/DDBJ databases">
        <authorList>
            <person name="Nowell W R."/>
        </authorList>
    </citation>
    <scope>NUCLEOTIDE SEQUENCE</scope>
</reference>
<keyword evidence="2" id="KW-0378">Hydrolase</keyword>
<dbReference type="InterPro" id="IPR000340">
    <property type="entry name" value="Dual-sp_phosphatase_cat-dom"/>
</dbReference>
<accession>A0A8S2EZ87</accession>
<evidence type="ECO:0000259" key="7">
    <source>
        <dbReference type="PROSITE" id="PS50054"/>
    </source>
</evidence>